<dbReference type="Proteomes" id="UP000214973">
    <property type="component" value="Chromosome 1"/>
</dbReference>
<feature type="domain" description="NADH:flavin oxidoreductase/NADH oxidase N-terminal" evidence="6">
    <location>
        <begin position="29"/>
        <end position="118"/>
    </location>
</feature>
<reference evidence="7 8" key="1">
    <citation type="submission" date="2017-06" db="EMBL/GenBank/DDBJ databases">
        <authorList>
            <consortium name="Pathogen Informatics"/>
        </authorList>
    </citation>
    <scope>NUCLEOTIDE SEQUENCE [LARGE SCALE GENOMIC DNA]</scope>
    <source>
        <strain evidence="7 8">NCTC12018</strain>
    </source>
</reference>
<dbReference type="Gene3D" id="3.20.20.70">
    <property type="entry name" value="Aldolase class I"/>
    <property type="match status" value="1"/>
</dbReference>
<keyword evidence="2" id="KW-0285">Flavoprotein</keyword>
<comment type="cofactor">
    <cofactor evidence="1">
        <name>FMN</name>
        <dbReference type="ChEBI" id="CHEBI:58210"/>
    </cofactor>
</comment>
<dbReference type="GO" id="GO:0050661">
    <property type="term" value="F:NADP binding"/>
    <property type="evidence" value="ECO:0007669"/>
    <property type="project" value="InterPro"/>
</dbReference>
<organism evidence="7 8">
    <name type="scientific">Veillonella rodentium</name>
    <dbReference type="NCBI Taxonomy" id="248315"/>
    <lineage>
        <taxon>Bacteria</taxon>
        <taxon>Bacillati</taxon>
        <taxon>Bacillota</taxon>
        <taxon>Negativicutes</taxon>
        <taxon>Veillonellales</taxon>
        <taxon>Veillonellaceae</taxon>
        <taxon>Veillonella</taxon>
    </lineage>
</organism>
<evidence type="ECO:0000256" key="2">
    <source>
        <dbReference type="ARBA" id="ARBA00022630"/>
    </source>
</evidence>
<evidence type="ECO:0000256" key="3">
    <source>
        <dbReference type="ARBA" id="ARBA00022643"/>
    </source>
</evidence>
<evidence type="ECO:0000313" key="8">
    <source>
        <dbReference type="Proteomes" id="UP000214973"/>
    </source>
</evidence>
<evidence type="ECO:0000256" key="1">
    <source>
        <dbReference type="ARBA" id="ARBA00001917"/>
    </source>
</evidence>
<accession>A0A239YU41</accession>
<dbReference type="InterPro" id="IPR001155">
    <property type="entry name" value="OxRdtase_FMN_N"/>
</dbReference>
<dbReference type="EC" id="1.6.99.1" evidence="7"/>
<dbReference type="SUPFAM" id="SSF51395">
    <property type="entry name" value="FMN-linked oxidoreductases"/>
    <property type="match status" value="1"/>
</dbReference>
<keyword evidence="3" id="KW-0288">FMN</keyword>
<protein>
    <submittedName>
        <fullName evidence="7">NADPH dehydrogenase</fullName>
        <ecNumber evidence="7">1.6.99.1</ecNumber>
    </submittedName>
</protein>
<dbReference type="Pfam" id="PF00724">
    <property type="entry name" value="Oxidored_FMN"/>
    <property type="match status" value="1"/>
</dbReference>
<keyword evidence="4" id="KW-0521">NADP</keyword>
<evidence type="ECO:0000256" key="5">
    <source>
        <dbReference type="ARBA" id="ARBA00023002"/>
    </source>
</evidence>
<proteinExistence type="predicted"/>
<keyword evidence="5 7" id="KW-0560">Oxidoreductase</keyword>
<dbReference type="PANTHER" id="PTHR43303:SF4">
    <property type="entry name" value="NADPH DEHYDROGENASE C23G7.10C-RELATED"/>
    <property type="match status" value="1"/>
</dbReference>
<dbReference type="InterPro" id="IPR013785">
    <property type="entry name" value="Aldolase_TIM"/>
</dbReference>
<dbReference type="KEGG" id="vrm:44547418_00739"/>
<dbReference type="EMBL" id="LT906470">
    <property type="protein sequence ID" value="SNV62302.1"/>
    <property type="molecule type" value="Genomic_DNA"/>
</dbReference>
<dbReference type="InterPro" id="IPR044152">
    <property type="entry name" value="YqjM-like"/>
</dbReference>
<gene>
    <name evidence="7" type="primary">namA</name>
    <name evidence="7" type="ORF">SAMEA44547418_00739</name>
</gene>
<dbReference type="AlphaFoldDB" id="A0A239YU41"/>
<sequence>MMDTIRPLPVISTVQVDHKLFEGIMKLTKIFEPITISKTEFKNRMVVSAMVTNYCNEDGTPTEKFMAYHEHKAKGGYGIIITEDFAVTRTAGVSKTLAGLWEDRQIEPLRQLGGTVRQGTKAV</sequence>
<dbReference type="PANTHER" id="PTHR43303">
    <property type="entry name" value="NADPH DEHYDROGENASE C23G7.10C-RELATED"/>
    <property type="match status" value="1"/>
</dbReference>
<dbReference type="RefSeq" id="WP_231968370.1">
    <property type="nucleotide sequence ID" value="NZ_LT906470.1"/>
</dbReference>
<name>A0A239YU41_9FIRM</name>
<evidence type="ECO:0000259" key="6">
    <source>
        <dbReference type="Pfam" id="PF00724"/>
    </source>
</evidence>
<evidence type="ECO:0000256" key="4">
    <source>
        <dbReference type="ARBA" id="ARBA00022857"/>
    </source>
</evidence>
<evidence type="ECO:0000313" key="7">
    <source>
        <dbReference type="EMBL" id="SNV62302.1"/>
    </source>
</evidence>
<dbReference type="GO" id="GO:0003959">
    <property type="term" value="F:NADPH dehydrogenase activity"/>
    <property type="evidence" value="ECO:0007669"/>
    <property type="project" value="UniProtKB-EC"/>
</dbReference>
<keyword evidence="8" id="KW-1185">Reference proteome</keyword>
<dbReference type="GO" id="GO:0010181">
    <property type="term" value="F:FMN binding"/>
    <property type="evidence" value="ECO:0007669"/>
    <property type="project" value="InterPro"/>
</dbReference>